<accession>A0A2C9DBD7</accession>
<dbReference type="InterPro" id="IPR002328">
    <property type="entry name" value="ADH_Zn_CS"/>
</dbReference>
<dbReference type="KEGG" id="hdi:HDIA_3907"/>
<dbReference type="GO" id="GO:0008270">
    <property type="term" value="F:zinc ion binding"/>
    <property type="evidence" value="ECO:0007669"/>
    <property type="project" value="InterPro"/>
</dbReference>
<evidence type="ECO:0000256" key="6">
    <source>
        <dbReference type="RuleBase" id="RU361277"/>
    </source>
</evidence>
<dbReference type="Pfam" id="PF00107">
    <property type="entry name" value="ADH_zinc_N"/>
    <property type="match status" value="1"/>
</dbReference>
<evidence type="ECO:0000256" key="5">
    <source>
        <dbReference type="ARBA" id="ARBA00023002"/>
    </source>
</evidence>
<dbReference type="SUPFAM" id="SSF51735">
    <property type="entry name" value="NAD(P)-binding Rossmann-fold domains"/>
    <property type="match status" value="1"/>
</dbReference>
<name>A0A2C9DBD7_9HYPH</name>
<dbReference type="EMBL" id="LT960614">
    <property type="protein sequence ID" value="SON57448.1"/>
    <property type="molecule type" value="Genomic_DNA"/>
</dbReference>
<proteinExistence type="inferred from homology"/>
<dbReference type="Gene3D" id="3.40.50.720">
    <property type="entry name" value="NAD(P)-binding Rossmann-like Domain"/>
    <property type="match status" value="1"/>
</dbReference>
<dbReference type="GO" id="GO:0050572">
    <property type="term" value="F:L-idonate 5-dehydrogenase [NAD(P)+] activity"/>
    <property type="evidence" value="ECO:0007669"/>
    <property type="project" value="UniProtKB-EC"/>
</dbReference>
<keyword evidence="4 6" id="KW-0862">Zinc</keyword>
<evidence type="ECO:0000259" key="7">
    <source>
        <dbReference type="PROSITE" id="PS51379"/>
    </source>
</evidence>
<sequence length="348" mass="36124">MKTRVCRLYAQNDIRIETDDVAAPGPGEVLVRIGAGGICGSDLHYYQEGGFGPIRVKEPIILGHEVAGTVEVLGAGVSTLAVGDRVALNPSRPCGACKYCLEGMPTHCLTMRFFGSALRFPHEQGAFRDLMIADAVQCVAVAPHVTLAEAACAEPLAVCLHARSRAPNLKGKKVLVTGAGPIGALCVAVAADAGAAEIVVTDLQDATLAVASKMGATRTINVAKDGAALEAYYADKGHFDVTFECSAAGPAIRSAIAATRPLGTIVQVGVTGDLPVPINMLVGKEITFAGTHRFHREYAEAVAAINSGAIDVKPIITGSYPVEEAMAAFTEAGDRSRAVKVQLEFASA</sequence>
<dbReference type="OrthoDB" id="9809185at2"/>
<gene>
    <name evidence="8" type="primary">idnD_1</name>
    <name evidence="8" type="ORF">HDIA_3907</name>
</gene>
<dbReference type="PROSITE" id="PS00059">
    <property type="entry name" value="ADH_ZINC"/>
    <property type="match status" value="1"/>
</dbReference>
<dbReference type="InterPro" id="IPR017896">
    <property type="entry name" value="4Fe4S_Fe-S-bd"/>
</dbReference>
<protein>
    <submittedName>
        <fullName evidence="8">L-idonate 5-dehydrogenase</fullName>
        <ecNumber evidence="8">1.1.1.264</ecNumber>
    </submittedName>
</protein>
<dbReference type="InterPro" id="IPR036291">
    <property type="entry name" value="NAD(P)-bd_dom_sf"/>
</dbReference>
<feature type="domain" description="4Fe-4S ferredoxin-type" evidence="7">
    <location>
        <begin position="84"/>
        <end position="114"/>
    </location>
</feature>
<dbReference type="EC" id="1.1.1.264" evidence="8"/>
<dbReference type="Pfam" id="PF08240">
    <property type="entry name" value="ADH_N"/>
    <property type="match status" value="1"/>
</dbReference>
<dbReference type="Gene3D" id="3.90.180.10">
    <property type="entry name" value="Medium-chain alcohol dehydrogenases, catalytic domain"/>
    <property type="match status" value="1"/>
</dbReference>
<dbReference type="InterPro" id="IPR020843">
    <property type="entry name" value="ER"/>
</dbReference>
<dbReference type="SMART" id="SM00829">
    <property type="entry name" value="PKS_ER"/>
    <property type="match status" value="1"/>
</dbReference>
<dbReference type="InterPro" id="IPR013154">
    <property type="entry name" value="ADH-like_N"/>
</dbReference>
<evidence type="ECO:0000256" key="4">
    <source>
        <dbReference type="ARBA" id="ARBA00022833"/>
    </source>
</evidence>
<dbReference type="AlphaFoldDB" id="A0A2C9DBD7"/>
<dbReference type="PANTHER" id="PTHR43161:SF9">
    <property type="entry name" value="SORBITOL DEHYDROGENASE"/>
    <property type="match status" value="1"/>
</dbReference>
<evidence type="ECO:0000256" key="3">
    <source>
        <dbReference type="ARBA" id="ARBA00022723"/>
    </source>
</evidence>
<comment type="similarity">
    <text evidence="2 6">Belongs to the zinc-containing alcohol dehydrogenase family.</text>
</comment>
<dbReference type="InterPro" id="IPR011032">
    <property type="entry name" value="GroES-like_sf"/>
</dbReference>
<keyword evidence="9" id="KW-1185">Reference proteome</keyword>
<keyword evidence="3 6" id="KW-0479">Metal-binding</keyword>
<dbReference type="InterPro" id="IPR013149">
    <property type="entry name" value="ADH-like_C"/>
</dbReference>
<evidence type="ECO:0000256" key="2">
    <source>
        <dbReference type="ARBA" id="ARBA00008072"/>
    </source>
</evidence>
<dbReference type="RefSeq" id="WP_099557698.1">
    <property type="nucleotide sequence ID" value="NZ_LT960614.1"/>
</dbReference>
<evidence type="ECO:0000256" key="1">
    <source>
        <dbReference type="ARBA" id="ARBA00001947"/>
    </source>
</evidence>
<evidence type="ECO:0000313" key="8">
    <source>
        <dbReference type="EMBL" id="SON57448.1"/>
    </source>
</evidence>
<reference evidence="9" key="1">
    <citation type="submission" date="2017-09" db="EMBL/GenBank/DDBJ databases">
        <title>Genome sequence of Nannocystis excedens DSM 71.</title>
        <authorList>
            <person name="Blom J."/>
        </authorList>
    </citation>
    <scope>NUCLEOTIDE SEQUENCE [LARGE SCALE GENOMIC DNA]</scope>
    <source>
        <strain evidence="9">type strain: E19</strain>
    </source>
</reference>
<dbReference type="PANTHER" id="PTHR43161">
    <property type="entry name" value="SORBITOL DEHYDROGENASE"/>
    <property type="match status" value="1"/>
</dbReference>
<evidence type="ECO:0000313" key="9">
    <source>
        <dbReference type="Proteomes" id="UP000223606"/>
    </source>
</evidence>
<keyword evidence="5 8" id="KW-0560">Oxidoreductase</keyword>
<dbReference type="SUPFAM" id="SSF50129">
    <property type="entry name" value="GroES-like"/>
    <property type="match status" value="1"/>
</dbReference>
<organism evidence="8 9">
    <name type="scientific">Hartmannibacter diazotrophicus</name>
    <dbReference type="NCBI Taxonomy" id="1482074"/>
    <lineage>
        <taxon>Bacteria</taxon>
        <taxon>Pseudomonadati</taxon>
        <taxon>Pseudomonadota</taxon>
        <taxon>Alphaproteobacteria</taxon>
        <taxon>Hyphomicrobiales</taxon>
        <taxon>Pleomorphomonadaceae</taxon>
        <taxon>Hartmannibacter</taxon>
    </lineage>
</organism>
<dbReference type="PROSITE" id="PS51379">
    <property type="entry name" value="4FE4S_FER_2"/>
    <property type="match status" value="1"/>
</dbReference>
<comment type="cofactor">
    <cofactor evidence="1 6">
        <name>Zn(2+)</name>
        <dbReference type="ChEBI" id="CHEBI:29105"/>
    </cofactor>
</comment>
<dbReference type="Proteomes" id="UP000223606">
    <property type="component" value="Chromosome 1"/>
</dbReference>
<dbReference type="CDD" id="cd08232">
    <property type="entry name" value="idonate-5-DH"/>
    <property type="match status" value="1"/>
</dbReference>